<dbReference type="Proteomes" id="UP000016568">
    <property type="component" value="Unassembled WGS sequence"/>
</dbReference>
<dbReference type="Pfam" id="PF21777">
    <property type="entry name" value="SDR-like"/>
    <property type="match status" value="1"/>
</dbReference>
<sequence length="107" mass="11078">MQAVYRIGGLPEGAPHASAAFHADHAAAIADRLADAPESLVIVFPRASYDHRGWRRAAIADLARAHAPVRVNGLVDGDPAAMARTLAFLEMAKGVTGQLLAVDGAAA</sequence>
<gene>
    <name evidence="2" type="ORF">NT2_01_04290</name>
</gene>
<name>U2ZYQ6_9SPHN</name>
<dbReference type="RefSeq" id="WP_021688565.1">
    <property type="nucleotide sequence ID" value="NZ_BASZ01000001.1"/>
</dbReference>
<reference evidence="2 3" key="1">
    <citation type="submission" date="2013-09" db="EMBL/GenBank/DDBJ databases">
        <title>Whole genome shotgun sequence of Novosphingobium tardaugens NBRC 16725.</title>
        <authorList>
            <person name="Isaki S."/>
            <person name="Hosoyama A."/>
            <person name="Tsuchikane K."/>
            <person name="Katsumata H."/>
            <person name="Ando Y."/>
            <person name="Yamazaki S."/>
            <person name="Fujita N."/>
        </authorList>
    </citation>
    <scope>NUCLEOTIDE SEQUENCE [LARGE SCALE GENOMIC DNA]</scope>
    <source>
        <strain evidence="2 3">NBRC 16725</strain>
    </source>
</reference>
<dbReference type="InterPro" id="IPR048623">
    <property type="entry name" value="SDR-like_proteobact"/>
</dbReference>
<evidence type="ECO:0000313" key="3">
    <source>
        <dbReference type="Proteomes" id="UP000016568"/>
    </source>
</evidence>
<dbReference type="EMBL" id="BASZ01000001">
    <property type="protein sequence ID" value="GAD47658.1"/>
    <property type="molecule type" value="Genomic_DNA"/>
</dbReference>
<keyword evidence="3" id="KW-1185">Reference proteome</keyword>
<proteinExistence type="predicted"/>
<accession>U2ZYQ6</accession>
<dbReference type="eggNOG" id="ENOG5031CBD">
    <property type="taxonomic scope" value="Bacteria"/>
</dbReference>
<organism evidence="2 3">
    <name type="scientific">Caenibius tardaugens NBRC 16725</name>
    <dbReference type="NCBI Taxonomy" id="1219035"/>
    <lineage>
        <taxon>Bacteria</taxon>
        <taxon>Pseudomonadati</taxon>
        <taxon>Pseudomonadota</taxon>
        <taxon>Alphaproteobacteria</taxon>
        <taxon>Sphingomonadales</taxon>
        <taxon>Erythrobacteraceae</taxon>
        <taxon>Caenibius</taxon>
    </lineage>
</organism>
<dbReference type="KEGG" id="ntd:EGO55_14985"/>
<comment type="caution">
    <text evidence="2">The sequence shown here is derived from an EMBL/GenBank/DDBJ whole genome shotgun (WGS) entry which is preliminary data.</text>
</comment>
<dbReference type="OrthoDB" id="7409402at2"/>
<feature type="domain" description="Short chain dehydrogenase-like proteobacteria" evidence="1">
    <location>
        <begin position="6"/>
        <end position="102"/>
    </location>
</feature>
<evidence type="ECO:0000313" key="2">
    <source>
        <dbReference type="EMBL" id="GAD47658.1"/>
    </source>
</evidence>
<protein>
    <recommendedName>
        <fullName evidence="1">Short chain dehydrogenase-like proteobacteria domain-containing protein</fullName>
    </recommendedName>
</protein>
<evidence type="ECO:0000259" key="1">
    <source>
        <dbReference type="Pfam" id="PF21777"/>
    </source>
</evidence>
<dbReference type="AlphaFoldDB" id="U2ZYQ6"/>